<dbReference type="InterPro" id="IPR039024">
    <property type="entry name" value="RTC4"/>
</dbReference>
<comment type="function">
    <text evidence="1">May be involved in a process influencing telomere capping.</text>
</comment>
<keyword evidence="7" id="KW-0539">Nucleus</keyword>
<feature type="compositionally biased region" description="Basic and acidic residues" evidence="8">
    <location>
        <begin position="1069"/>
        <end position="1082"/>
    </location>
</feature>
<feature type="compositionally biased region" description="Acidic residues" evidence="8">
    <location>
        <begin position="81"/>
        <end position="95"/>
    </location>
</feature>
<evidence type="ECO:0000259" key="9">
    <source>
        <dbReference type="SMART" id="SM01312"/>
    </source>
</evidence>
<evidence type="ECO:0000256" key="5">
    <source>
        <dbReference type="ARBA" id="ARBA00015162"/>
    </source>
</evidence>
<dbReference type="Proteomes" id="UP000559256">
    <property type="component" value="Unassembled WGS sequence"/>
</dbReference>
<comment type="subcellular location">
    <subcellularLocation>
        <location evidence="3">Cytoplasm</location>
    </subcellularLocation>
    <subcellularLocation>
        <location evidence="2">Nucleus</location>
    </subcellularLocation>
</comment>
<dbReference type="PANTHER" id="PTHR41391:SF1">
    <property type="entry name" value="RESTRICTION OF TELOMERE CAPPING PROTEIN 4"/>
    <property type="match status" value="1"/>
</dbReference>
<sequence>MSMEVLRDNRNRRGYNMDSDPKSRLESRPQPSNFAEDLGSSFAPGNGKKKLSRTTSTSSSKSRAGRSKSKVIEVDESAGGSEDELDFLSQDDEKEEESRKQDAKKVKEQPEKLQVDRILYDAHPDFPKAKKYSSFPRISKYDSQGSSTGTSDSPSNALLKENSSKPLGTIRSRESSINRTTIPLSPKSSNTRPPPKSHSDLPSRDNEKTIKPPKPRPKPKVTEKPVSGSRLPIFDSRTAKAEKAAKASEKAHSGSTTKRKPKTNSRRTIQSSGESDSDVEITDAPKQKQDLVPEPFPLSPLQESPPVSESKTDFTNRGRAKPAPAPFPMLMDADDSFSTPRASTSGTKSKRSSDASPDGSDRKKKRRAHEGPPSSSFPEINDYPIFDEDEDELKSFCADPDSLCPYCDAPLPASPSPLLLHLLEQTALKSVRAPRPRNPKGRKAALGVFVSVCQRHRFETDILPQAEKKGWPKQIDWEKIEARVQKMRPDLHDLLHNAEVKTYEPDMYEDDDDDDDDEHLGLDKRVRDLSVFWQEAVKEVKEKGTRVAGGVKNLFATFEKMQLGYYGELGSVIIHHTLFEMFPPDLADDLSVDIAPLDLKTFIERVLAPEVSMRLIMEDKGLTGYSGMREAVKILRESSAYGVAMFPEDGGEWGDNSRKKKKTGKNDDHMSITDHLIREKARKRRAELVVEDKVEKILLEEQLTEEREKQKGREGKGNEDARTENRKGKESEKGKGKGKGKVIDLEGDTSAAESASEKPRPRPRPKPRAITKTSTTSLPDEEMQNAMSDVEPRRSLYPSASATFDDTEPEEAGPSAGSGGGVGDDDDDYYTSNDMDLAALDNIDSILDCFDIQDTKKASASTSKLRDYGPLDNTRSNSVGSPLSSDVESTTSKRFKRKSAKTDYKTKTTSSSSKPTSKSRNHSPSLYDAISDTGADIGMLSVHADVDDKDNAMDFSSDSDVSIKAVVSVKDQSIGKRSTRKKVEREASVLSVEEVDPPPSMTTSRPRPRPKPRAAAAAASTGGSVDIDDDDDEATPKASKSRSFKDTTMDERVSPSSLPPLERARQKRLKQELSMTKEEKNKVKANSSSKKDDGWLKSMRGGTGSSRFSIGETDEELAQRMVPTSPAGSDSGWLLDDESQESIGNTNGSGNGVRKTVSRRGY</sequence>
<feature type="compositionally biased region" description="Low complexity" evidence="8">
    <location>
        <begin position="907"/>
        <end position="918"/>
    </location>
</feature>
<feature type="compositionally biased region" description="Low complexity" evidence="8">
    <location>
        <begin position="53"/>
        <end position="62"/>
    </location>
</feature>
<name>A0A8H5D4U7_9AGAR</name>
<evidence type="ECO:0000313" key="10">
    <source>
        <dbReference type="EMBL" id="KAF5353154.1"/>
    </source>
</evidence>
<proteinExistence type="inferred from homology"/>
<feature type="compositionally biased region" description="Basic and acidic residues" evidence="8">
    <location>
        <begin position="237"/>
        <end position="252"/>
    </location>
</feature>
<evidence type="ECO:0000256" key="2">
    <source>
        <dbReference type="ARBA" id="ARBA00004123"/>
    </source>
</evidence>
<gene>
    <name evidence="10" type="ORF">D9758_008719</name>
</gene>
<organism evidence="10 11">
    <name type="scientific">Tetrapyrgos nigripes</name>
    <dbReference type="NCBI Taxonomy" id="182062"/>
    <lineage>
        <taxon>Eukaryota</taxon>
        <taxon>Fungi</taxon>
        <taxon>Dikarya</taxon>
        <taxon>Basidiomycota</taxon>
        <taxon>Agaricomycotina</taxon>
        <taxon>Agaricomycetes</taxon>
        <taxon>Agaricomycetidae</taxon>
        <taxon>Agaricales</taxon>
        <taxon>Marasmiineae</taxon>
        <taxon>Marasmiaceae</taxon>
        <taxon>Tetrapyrgos</taxon>
    </lineage>
</organism>
<keyword evidence="11" id="KW-1185">Reference proteome</keyword>
<evidence type="ECO:0000256" key="4">
    <source>
        <dbReference type="ARBA" id="ARBA00009461"/>
    </source>
</evidence>
<comment type="similarity">
    <text evidence="4">Belongs to the RTC4 family.</text>
</comment>
<dbReference type="EMBL" id="JAACJM010000064">
    <property type="protein sequence ID" value="KAF5353154.1"/>
    <property type="molecule type" value="Genomic_DNA"/>
</dbReference>
<feature type="compositionally biased region" description="Basic and acidic residues" evidence="8">
    <location>
        <begin position="96"/>
        <end position="128"/>
    </location>
</feature>
<feature type="region of interest" description="Disordered" evidence="8">
    <location>
        <begin position="706"/>
        <end position="832"/>
    </location>
</feature>
<dbReference type="SMART" id="SM01312">
    <property type="entry name" value="RTC4"/>
    <property type="match status" value="1"/>
</dbReference>
<feature type="compositionally biased region" description="Basic and acidic residues" evidence="8">
    <location>
        <begin position="197"/>
        <end position="210"/>
    </location>
</feature>
<comment type="caution">
    <text evidence="10">The sequence shown here is derived from an EMBL/GenBank/DDBJ whole genome shotgun (WGS) entry which is preliminary data.</text>
</comment>
<dbReference type="PANTHER" id="PTHR41391">
    <property type="entry name" value="RESTRICTION OF TELOMERE CAPPING PROTEIN 4"/>
    <property type="match status" value="1"/>
</dbReference>
<feature type="domain" description="Restriction of telomere capping protein 4 C-terminal" evidence="9">
    <location>
        <begin position="507"/>
        <end position="648"/>
    </location>
</feature>
<feature type="compositionally biased region" description="Low complexity" evidence="8">
    <location>
        <begin position="142"/>
        <end position="155"/>
    </location>
</feature>
<evidence type="ECO:0000313" key="11">
    <source>
        <dbReference type="Proteomes" id="UP000559256"/>
    </source>
</evidence>
<keyword evidence="6" id="KW-0963">Cytoplasm</keyword>
<accession>A0A8H5D4U7</accession>
<feature type="region of interest" description="Disordered" evidence="8">
    <location>
        <begin position="1"/>
        <end position="383"/>
    </location>
</feature>
<dbReference type="GO" id="GO:0005737">
    <property type="term" value="C:cytoplasm"/>
    <property type="evidence" value="ECO:0007669"/>
    <property type="project" value="UniProtKB-SubCell"/>
</dbReference>
<evidence type="ECO:0000256" key="1">
    <source>
        <dbReference type="ARBA" id="ARBA00002738"/>
    </source>
</evidence>
<feature type="compositionally biased region" description="Basic and acidic residues" evidence="8">
    <location>
        <begin position="664"/>
        <end position="675"/>
    </location>
</feature>
<feature type="compositionally biased region" description="Basic and acidic residues" evidence="8">
    <location>
        <begin position="1"/>
        <end position="11"/>
    </location>
</feature>
<dbReference type="Pfam" id="PF14474">
    <property type="entry name" value="RTC4"/>
    <property type="match status" value="1"/>
</dbReference>
<feature type="region of interest" description="Disordered" evidence="8">
    <location>
        <begin position="970"/>
        <end position="1162"/>
    </location>
</feature>
<feature type="compositionally biased region" description="Basic and acidic residues" evidence="8">
    <location>
        <begin position="1043"/>
        <end position="1053"/>
    </location>
</feature>
<dbReference type="OrthoDB" id="128308at2759"/>
<feature type="compositionally biased region" description="Polar residues" evidence="8">
    <location>
        <begin position="177"/>
        <end position="191"/>
    </location>
</feature>
<feature type="compositionally biased region" description="Polar residues" evidence="8">
    <location>
        <begin position="873"/>
        <end position="892"/>
    </location>
</feature>
<evidence type="ECO:0000256" key="8">
    <source>
        <dbReference type="SAM" id="MobiDB-lite"/>
    </source>
</evidence>
<feature type="region of interest" description="Disordered" evidence="8">
    <location>
        <begin position="856"/>
        <end position="931"/>
    </location>
</feature>
<evidence type="ECO:0000256" key="7">
    <source>
        <dbReference type="ARBA" id="ARBA00023242"/>
    </source>
</evidence>
<evidence type="ECO:0000256" key="6">
    <source>
        <dbReference type="ARBA" id="ARBA00022490"/>
    </source>
</evidence>
<feature type="compositionally biased region" description="Basic and acidic residues" evidence="8">
    <location>
        <begin position="706"/>
        <end position="735"/>
    </location>
</feature>
<dbReference type="AlphaFoldDB" id="A0A8H5D4U7"/>
<feature type="compositionally biased region" description="Polar residues" evidence="8">
    <location>
        <begin position="336"/>
        <end position="347"/>
    </location>
</feature>
<reference evidence="10 11" key="1">
    <citation type="journal article" date="2020" name="ISME J.">
        <title>Uncovering the hidden diversity of litter-decomposition mechanisms in mushroom-forming fungi.</title>
        <authorList>
            <person name="Floudas D."/>
            <person name="Bentzer J."/>
            <person name="Ahren D."/>
            <person name="Johansson T."/>
            <person name="Persson P."/>
            <person name="Tunlid A."/>
        </authorList>
    </citation>
    <scope>NUCLEOTIDE SEQUENCE [LARGE SCALE GENOMIC DNA]</scope>
    <source>
        <strain evidence="10 11">CBS 291.85</strain>
    </source>
</reference>
<dbReference type="GO" id="GO:0005634">
    <property type="term" value="C:nucleus"/>
    <property type="evidence" value="ECO:0007669"/>
    <property type="project" value="UniProtKB-SubCell"/>
</dbReference>
<dbReference type="InterPro" id="IPR028094">
    <property type="entry name" value="RTC4_C"/>
</dbReference>
<protein>
    <recommendedName>
        <fullName evidence="5">Restriction of telomere capping protein 4</fullName>
    </recommendedName>
</protein>
<feature type="region of interest" description="Disordered" evidence="8">
    <location>
        <begin position="652"/>
        <end position="675"/>
    </location>
</feature>
<evidence type="ECO:0000256" key="3">
    <source>
        <dbReference type="ARBA" id="ARBA00004496"/>
    </source>
</evidence>